<reference evidence="4" key="1">
    <citation type="submission" date="2025-08" db="UniProtKB">
        <authorList>
            <consortium name="RefSeq"/>
        </authorList>
    </citation>
    <scope>IDENTIFICATION</scope>
    <source>
        <tissue evidence="4">Total insect</tissue>
    </source>
</reference>
<gene>
    <name evidence="4" type="primary">LOC117648641</name>
</gene>
<proteinExistence type="predicted"/>
<evidence type="ECO:0000256" key="1">
    <source>
        <dbReference type="SAM" id="Coils"/>
    </source>
</evidence>
<evidence type="ECO:0000256" key="2">
    <source>
        <dbReference type="SAM" id="MobiDB-lite"/>
    </source>
</evidence>
<dbReference type="GeneID" id="117648641"/>
<feature type="coiled-coil region" evidence="1">
    <location>
        <begin position="193"/>
        <end position="353"/>
    </location>
</feature>
<dbReference type="InParanoid" id="A0A6P8Z9L3"/>
<name>A0A6P8Z9L3_THRPL</name>
<feature type="compositionally biased region" description="Basic and acidic residues" evidence="2">
    <location>
        <begin position="482"/>
        <end position="493"/>
    </location>
</feature>
<keyword evidence="1" id="KW-0175">Coiled coil</keyword>
<dbReference type="Proteomes" id="UP000515158">
    <property type="component" value="Unplaced"/>
</dbReference>
<feature type="compositionally biased region" description="Low complexity" evidence="2">
    <location>
        <begin position="494"/>
        <end position="503"/>
    </location>
</feature>
<evidence type="ECO:0000313" key="4">
    <source>
        <dbReference type="RefSeq" id="XP_034247176.1"/>
    </source>
</evidence>
<sequence>MTDSIDFDQSSAHSLNCGSDFKDVHCNQLQNVAKLSRSDLEDLYYQLHDENIDIKKKFNNLDSKYKVMATRVMRLSRDHKCIDSIDREEDQRQLKQLKQNETALRSKLTVLRGQLTSHTRLHSAALSKAQRPRSHRCSRSCHAEHNICGRDEDFLSDIGHSVNQSRSQSRHRSTSRSTSNQREVGASIAQKTQNELTKANTALREEVAHLQERISTLQKEMVAASEQSQKRILELERELGAHLEQETAENVELIKARRINKQQEGAMISLQQEYQLVQRELQACKSALTLAARDQDEMCSTLMQERQKSTNLQQEIVKLTQACSSMREIQEQLNDAQRENAVLKEHSNRLLQLTTGAADPRTSLRGDPNEVKQNLKSQVSLHEESTISEENSVIEKRLESLKLQQSRLQNEISNTQAEVADLRGKILDSKEERNALRDEHTKVQSECLKLRMELSDPNEERKKLSQQLIEVRSECNRLAEELSKSKSDLEQKLQEQQQLQQRSQEVKAGSEFKEMSSSTHGSNLLASPILPLSNRPVFHTPQLTARTSQFLTPTHPHSHPSTPRPRVGDACLALLEQTAIRQPSVPFPGVLGSHCSLQERFLELCIPTSSVSSSSTPVPPPSVFEGESTTKGLPNTAQENKALVPEASVANARLSPQFQVTSGNSDTQWELDKCRELLRVQFNLNSIYKKEVASLSNIVQNLTSGSQDASK</sequence>
<protein>
    <submittedName>
        <fullName evidence="4">Flagellar attachment zone protein 1-like</fullName>
    </submittedName>
</protein>
<dbReference type="AlphaFoldDB" id="A0A6P8Z9L3"/>
<keyword evidence="3" id="KW-1185">Reference proteome</keyword>
<feature type="region of interest" description="Disordered" evidence="2">
    <location>
        <begin position="612"/>
        <end position="633"/>
    </location>
</feature>
<dbReference type="Gene3D" id="6.10.250.3110">
    <property type="match status" value="1"/>
</dbReference>
<evidence type="ECO:0000313" key="3">
    <source>
        <dbReference type="Proteomes" id="UP000515158"/>
    </source>
</evidence>
<feature type="compositionally biased region" description="Polar residues" evidence="2">
    <location>
        <begin position="515"/>
        <end position="525"/>
    </location>
</feature>
<dbReference type="OrthoDB" id="2133912at2759"/>
<feature type="compositionally biased region" description="Basic and acidic residues" evidence="2">
    <location>
        <begin position="504"/>
        <end position="514"/>
    </location>
</feature>
<feature type="coiled-coil region" evidence="1">
    <location>
        <begin position="87"/>
        <end position="114"/>
    </location>
</feature>
<feature type="region of interest" description="Disordered" evidence="2">
    <location>
        <begin position="482"/>
        <end position="528"/>
    </location>
</feature>
<feature type="region of interest" description="Disordered" evidence="2">
    <location>
        <begin position="162"/>
        <end position="192"/>
    </location>
</feature>
<dbReference type="PANTHER" id="PTHR14240">
    <property type="entry name" value="RETINITIS PIGMENTOSA GTPASE REGULATOR-INTERACTING PROTEIN"/>
    <property type="match status" value="1"/>
</dbReference>
<organism evidence="4">
    <name type="scientific">Thrips palmi</name>
    <name type="common">Melon thrips</name>
    <dbReference type="NCBI Taxonomy" id="161013"/>
    <lineage>
        <taxon>Eukaryota</taxon>
        <taxon>Metazoa</taxon>
        <taxon>Ecdysozoa</taxon>
        <taxon>Arthropoda</taxon>
        <taxon>Hexapoda</taxon>
        <taxon>Insecta</taxon>
        <taxon>Pterygota</taxon>
        <taxon>Neoptera</taxon>
        <taxon>Paraneoptera</taxon>
        <taxon>Thysanoptera</taxon>
        <taxon>Terebrantia</taxon>
        <taxon>Thripoidea</taxon>
        <taxon>Thripidae</taxon>
        <taxon>Thrips</taxon>
    </lineage>
</organism>
<dbReference type="RefSeq" id="XP_034247176.1">
    <property type="nucleotide sequence ID" value="XM_034391285.1"/>
</dbReference>
<dbReference type="KEGG" id="tpal:117648641"/>
<dbReference type="InterPro" id="IPR031139">
    <property type="entry name" value="RPGRIP1_fam"/>
</dbReference>
<dbReference type="PANTHER" id="PTHR14240:SF5">
    <property type="entry name" value="RPGRIP1 C-TERMINAL DOMAIN-CONTAINING PROTEIN"/>
    <property type="match status" value="1"/>
</dbReference>
<accession>A0A6P8Z9L3</accession>